<dbReference type="PANTHER" id="PTHR43667:SF2">
    <property type="entry name" value="FATTY ACID C-METHYL TRANSFERASE"/>
    <property type="match status" value="1"/>
</dbReference>
<gene>
    <name evidence="2" type="ORF">H8E41_05475</name>
</gene>
<dbReference type="Gene3D" id="3.40.50.150">
    <property type="entry name" value="Vaccinia Virus protein VP39"/>
    <property type="match status" value="1"/>
</dbReference>
<dbReference type="CDD" id="cd02440">
    <property type="entry name" value="AdoMet_MTases"/>
    <property type="match status" value="1"/>
</dbReference>
<comment type="caution">
    <text evidence="2">The sequence shown here is derived from an EMBL/GenBank/DDBJ whole genome shotgun (WGS) entry which is preliminary data.</text>
</comment>
<dbReference type="InterPro" id="IPR050723">
    <property type="entry name" value="CFA/CMAS"/>
</dbReference>
<dbReference type="PANTHER" id="PTHR43667">
    <property type="entry name" value="CYCLOPROPANE-FATTY-ACYL-PHOSPHOLIPID SYNTHASE"/>
    <property type="match status" value="1"/>
</dbReference>
<dbReference type="SUPFAM" id="SSF53335">
    <property type="entry name" value="S-adenosyl-L-methionine-dependent methyltransferases"/>
    <property type="match status" value="1"/>
</dbReference>
<evidence type="ECO:0000259" key="1">
    <source>
        <dbReference type="Pfam" id="PF13649"/>
    </source>
</evidence>
<keyword evidence="2" id="KW-0808">Transferase</keyword>
<proteinExistence type="predicted"/>
<organism evidence="2 3">
    <name type="scientific">Candidatus Desulfobia pelagia</name>
    <dbReference type="NCBI Taxonomy" id="2841692"/>
    <lineage>
        <taxon>Bacteria</taxon>
        <taxon>Pseudomonadati</taxon>
        <taxon>Thermodesulfobacteriota</taxon>
        <taxon>Desulfobulbia</taxon>
        <taxon>Desulfobulbales</taxon>
        <taxon>Desulfobulbaceae</taxon>
        <taxon>Candidatus Desulfobia</taxon>
    </lineage>
</organism>
<keyword evidence="2" id="KW-0489">Methyltransferase</keyword>
<dbReference type="AlphaFoldDB" id="A0A8J6NDB6"/>
<dbReference type="EMBL" id="JACNJZ010000083">
    <property type="protein sequence ID" value="MBC8317335.1"/>
    <property type="molecule type" value="Genomic_DNA"/>
</dbReference>
<feature type="domain" description="Methyltransferase" evidence="1">
    <location>
        <begin position="61"/>
        <end position="144"/>
    </location>
</feature>
<dbReference type="GO" id="GO:0008168">
    <property type="term" value="F:methyltransferase activity"/>
    <property type="evidence" value="ECO:0007669"/>
    <property type="project" value="UniProtKB-KW"/>
</dbReference>
<dbReference type="InterPro" id="IPR041698">
    <property type="entry name" value="Methyltransf_25"/>
</dbReference>
<sequence>MQYSDINWNLIWQESRRKKSWKKKKSTDWDRRAASFAKRNINSGYVDSFLDLMQPQKHWSVLDVGCGPGTLALPLAERVKSVTAVDFSKAMLVELQSRTAQEGIANIQPVEASWTDDWDMLSIPRHDVAISSRSLAVQDLQAALLKLNNYATKKVFIADKVGSGPFDPELFSSLGRPFDSGPDYIVTVNLLYQMGIHAKIDYIELEQSKVFVSRDEAVEASRWMLEDLTAEEEKKLESYVDARLCRVDDNQWLFQRRTPVKWAFISWDK</sequence>
<dbReference type="Proteomes" id="UP000614424">
    <property type="component" value="Unassembled WGS sequence"/>
</dbReference>
<accession>A0A8J6NDB6</accession>
<evidence type="ECO:0000313" key="3">
    <source>
        <dbReference type="Proteomes" id="UP000614424"/>
    </source>
</evidence>
<name>A0A8J6NDB6_9BACT</name>
<dbReference type="InterPro" id="IPR029063">
    <property type="entry name" value="SAM-dependent_MTases_sf"/>
</dbReference>
<dbReference type="GO" id="GO:0032259">
    <property type="term" value="P:methylation"/>
    <property type="evidence" value="ECO:0007669"/>
    <property type="project" value="UniProtKB-KW"/>
</dbReference>
<evidence type="ECO:0000313" key="2">
    <source>
        <dbReference type="EMBL" id="MBC8317335.1"/>
    </source>
</evidence>
<reference evidence="2 3" key="1">
    <citation type="submission" date="2020-08" db="EMBL/GenBank/DDBJ databases">
        <title>Bridging the membrane lipid divide: bacteria of the FCB group superphylum have the potential to synthesize archaeal ether lipids.</title>
        <authorList>
            <person name="Villanueva L."/>
            <person name="Von Meijenfeldt F.A.B."/>
            <person name="Westbye A.B."/>
            <person name="Yadav S."/>
            <person name="Hopmans E.C."/>
            <person name="Dutilh B.E."/>
            <person name="Sinninghe Damste J.S."/>
        </authorList>
    </citation>
    <scope>NUCLEOTIDE SEQUENCE [LARGE SCALE GENOMIC DNA]</scope>
    <source>
        <strain evidence="2">NIOZ-UU47</strain>
    </source>
</reference>
<protein>
    <submittedName>
        <fullName evidence="2">Class I SAM-dependent methyltransferase</fullName>
    </submittedName>
</protein>
<dbReference type="Pfam" id="PF13649">
    <property type="entry name" value="Methyltransf_25"/>
    <property type="match status" value="1"/>
</dbReference>